<dbReference type="KEGG" id="scac:106092218"/>
<feature type="domain" description="C2H2-type" evidence="3">
    <location>
        <begin position="897"/>
        <end position="925"/>
    </location>
</feature>
<feature type="compositionally biased region" description="Low complexity" evidence="2">
    <location>
        <begin position="540"/>
        <end position="584"/>
    </location>
</feature>
<feature type="compositionally biased region" description="Low complexity" evidence="2">
    <location>
        <begin position="23"/>
        <end position="32"/>
    </location>
</feature>
<dbReference type="SMART" id="SM00355">
    <property type="entry name" value="ZnF_C2H2"/>
    <property type="match status" value="10"/>
</dbReference>
<feature type="compositionally biased region" description="Basic and acidic residues" evidence="2">
    <location>
        <begin position="291"/>
        <end position="300"/>
    </location>
</feature>
<dbReference type="Gene3D" id="3.30.160.60">
    <property type="entry name" value="Classic Zinc Finger"/>
    <property type="match status" value="3"/>
</dbReference>
<dbReference type="PANTHER" id="PTHR21190">
    <property type="entry name" value="GH10077P"/>
    <property type="match status" value="1"/>
</dbReference>
<keyword evidence="5" id="KW-1185">Reference proteome</keyword>
<sequence>MAASIYATPPPDLSSEDTALSDVSNTSSTNNNVTVASAVTVSSAVSSTSATASSLSSSSSLNQNTTSYNPTHHQYQQSTKVINNNNIMTNTTCETKSSASPKLSTSKTKRTIADVFKDKTMTMMTAPNQSQHHNSASSFAPEESPTNETDESGGNAAMAAVAVAANAAMQMQLLEALNDAAKKRRKQHNPTRMDDENKRGGVVGSSGGGSNSYDDAVDDQQQQQHLQVVHAIKREQVSPDRTCGSQTPAVDYEDKLSKMFLPKSMEHLKETFELLQQQQQKQLENISKSHKATDEEKPQEPKGALLDDMAGEGDANEYQHQTMPVQEDDEARNYNNNPYQTFCKECGENFENEFKLGLHMLQEHNEGPSGADAASDQLTSMSLLASVKVKMERKLTESPLSGHNSSQGHLGEHQNAHGSTIGKEQHQQHQAWMRQPQMTPMGFPFPPEAAAAAALQAGGYLPLLAVPGFGAVDGLNRPPLRIFNPEAFCELCNKEFCNKYFLKTHKANKHGIYDPVPEVAAGSSAQQNNTMNAMSQMFQLQMQQQQQQHFQQQHQMQMDMNAQQQPQHQQQQPPQHHSQTPSSHPKLQNDNIRKDRDEKSTVNTGNPQSSPVYCDICSKRFTNIFAMRRHRIKVHEQNANTNVAQRNSPNSSQPSGVVDSQPDGQASKQFQMPEGFRQDFALEQEEVSFTPQPRKLSPHLQQLARDANFAHDKLKRLGVINPEAFCELCCKEYCNKYFLRTHKWKRHGIFMPPEESDAVPKMSSWPFVNMASAGLPVNLMMAQRLMASVDPNNGEMDQQSQSQRHLQQPPSKRIKLETTDPDEELMPNKEPPNDENQENRSENNQRSSVPSTPDPHKAQNESQAASPASEAAVGLQNLQKLQSMIQQLSDLNGKRPIPCHLCGREMENQYALQAHLMTEHSGGAEGIDTPLTPLNFPPSLMLQQQHQQQTLLKHSPNSSPIGALMPPLMGGLPGITGELRCTPCDREFSNLPEFQKHITEVHLLANIKGGSPLREGFVTPDRPVNSSSLGASQATRNPFSMTPTSSYCEICNKELCNKYFMKTHMQRMHGIEIENGAQIGGVVCNICNKELCSKYFLRVHKHNTHGIIEEGSPLPQPRQNGVSAETSQPQPPGQLPTGAPEADNFNISPFGGGGPDAKCENSNPNEFCPLCQRRFRSPKWLRSHLLNDHGASGMEKLRELEQQFGSFSKPSSPTLKIPNGSSSTGSTSNAATPTPHQNIPSPAQLAQALQNLNAQQLLQNLPKNQMPMAHLKLEQNDASPSRLKEYQCSLCSFSTPYYAFLFIHERTHSIMNSGQEQQEEEDDEHKTQDMEPESREPASKNVRANVDGDGDDNQTTEEHHMADDTQPTNLSLRTPSPRRNSVTIKEELIKDNSNSPPPTARSPQENAMKPSENHKENPINLVKSAACSPIFGMPNQQQLLQEMAEQFGKTASYAVPREMTSANASGADPPPHMQAFVLEEQLADNECNRFVPAIIYLPVRERLTGPMTLSFNLTPV</sequence>
<keyword evidence="1" id="KW-0479">Metal-binding</keyword>
<feature type="region of interest" description="Disordered" evidence="2">
    <location>
        <begin position="637"/>
        <end position="668"/>
    </location>
</feature>
<dbReference type="OrthoDB" id="10020956at2759"/>
<feature type="region of interest" description="Disordered" evidence="2">
    <location>
        <begin position="1205"/>
        <end position="1240"/>
    </location>
</feature>
<feature type="domain" description="C2H2-type" evidence="3">
    <location>
        <begin position="487"/>
        <end position="515"/>
    </location>
</feature>
<feature type="region of interest" description="Disordered" evidence="2">
    <location>
        <begin position="51"/>
        <end position="75"/>
    </location>
</feature>
<organism evidence="4 5">
    <name type="scientific">Stomoxys calcitrans</name>
    <name type="common">Stable fly</name>
    <name type="synonym">Conops calcitrans</name>
    <dbReference type="NCBI Taxonomy" id="35570"/>
    <lineage>
        <taxon>Eukaryota</taxon>
        <taxon>Metazoa</taxon>
        <taxon>Ecdysozoa</taxon>
        <taxon>Arthropoda</taxon>
        <taxon>Hexapoda</taxon>
        <taxon>Insecta</taxon>
        <taxon>Pterygota</taxon>
        <taxon>Neoptera</taxon>
        <taxon>Endopterygota</taxon>
        <taxon>Diptera</taxon>
        <taxon>Brachycera</taxon>
        <taxon>Muscomorpha</taxon>
        <taxon>Muscoidea</taxon>
        <taxon>Muscidae</taxon>
        <taxon>Stomoxys</taxon>
    </lineage>
</organism>
<evidence type="ECO:0000313" key="5">
    <source>
        <dbReference type="Proteomes" id="UP000095300"/>
    </source>
</evidence>
<dbReference type="GO" id="GO:0008270">
    <property type="term" value="F:zinc ion binding"/>
    <property type="evidence" value="ECO:0007669"/>
    <property type="project" value="UniProtKB-KW"/>
</dbReference>
<feature type="domain" description="C2H2-type" evidence="3">
    <location>
        <begin position="341"/>
        <end position="368"/>
    </location>
</feature>
<feature type="compositionally biased region" description="Low complexity" evidence="2">
    <location>
        <begin position="798"/>
        <end position="811"/>
    </location>
</feature>
<proteinExistence type="predicted"/>
<feature type="region of interest" description="Disordered" evidence="2">
    <location>
        <begin position="1"/>
        <end position="32"/>
    </location>
</feature>
<dbReference type="PROSITE" id="PS00028">
    <property type="entry name" value="ZINC_FINGER_C2H2_1"/>
    <property type="match status" value="9"/>
</dbReference>
<feature type="region of interest" description="Disordered" evidence="2">
    <location>
        <begin position="790"/>
        <end position="872"/>
    </location>
</feature>
<feature type="domain" description="C2H2-type" evidence="3">
    <location>
        <begin position="612"/>
        <end position="640"/>
    </location>
</feature>
<dbReference type="Proteomes" id="UP000095300">
    <property type="component" value="Unassembled WGS sequence"/>
</dbReference>
<feature type="compositionally biased region" description="Polar residues" evidence="2">
    <location>
        <begin position="1205"/>
        <end position="1214"/>
    </location>
</feature>
<keyword evidence="1" id="KW-0862">Zinc</keyword>
<dbReference type="EnsemblMetazoa" id="SCAU006523-RA">
    <property type="protein sequence ID" value="SCAU006523-PA"/>
    <property type="gene ID" value="SCAU006523"/>
</dbReference>
<reference evidence="4" key="1">
    <citation type="submission" date="2020-05" db="UniProtKB">
        <authorList>
            <consortium name="EnsemblMetazoa"/>
        </authorList>
    </citation>
    <scope>IDENTIFICATION</scope>
    <source>
        <strain evidence="4">USDA</strain>
    </source>
</reference>
<evidence type="ECO:0000256" key="1">
    <source>
        <dbReference type="PROSITE-ProRule" id="PRU00042"/>
    </source>
</evidence>
<feature type="compositionally biased region" description="Polar residues" evidence="2">
    <location>
        <begin position="1365"/>
        <end position="1383"/>
    </location>
</feature>
<feature type="region of interest" description="Disordered" evidence="2">
    <location>
        <begin position="1107"/>
        <end position="1158"/>
    </location>
</feature>
<dbReference type="STRING" id="35570.A0A1I8PBJ0"/>
<feature type="domain" description="C2H2-type" evidence="3">
    <location>
        <begin position="979"/>
        <end position="1002"/>
    </location>
</feature>
<name>A0A1I8PBJ0_STOCA</name>
<dbReference type="SUPFAM" id="SSF57667">
    <property type="entry name" value="beta-beta-alpha zinc fingers"/>
    <property type="match status" value="2"/>
</dbReference>
<dbReference type="VEuPathDB" id="VectorBase:SCAU006523"/>
<dbReference type="InterPro" id="IPR013087">
    <property type="entry name" value="Znf_C2H2_type"/>
</dbReference>
<feature type="compositionally biased region" description="Polar residues" evidence="2">
    <location>
        <begin position="1117"/>
        <end position="1128"/>
    </location>
</feature>
<feature type="region of interest" description="Disordered" evidence="2">
    <location>
        <begin position="126"/>
        <end position="154"/>
    </location>
</feature>
<feature type="compositionally biased region" description="Low complexity" evidence="2">
    <location>
        <begin position="860"/>
        <end position="872"/>
    </location>
</feature>
<feature type="compositionally biased region" description="Polar residues" evidence="2">
    <location>
        <begin position="637"/>
        <end position="655"/>
    </location>
</feature>
<feature type="compositionally biased region" description="Basic and acidic residues" evidence="2">
    <location>
        <begin position="591"/>
        <end position="600"/>
    </location>
</feature>
<feature type="compositionally biased region" description="Low complexity" evidence="2">
    <location>
        <begin position="51"/>
        <end position="67"/>
    </location>
</feature>
<evidence type="ECO:0000259" key="3">
    <source>
        <dbReference type="PROSITE" id="PS50157"/>
    </source>
</evidence>
<feature type="region of interest" description="Disordered" evidence="2">
    <location>
        <begin position="395"/>
        <end position="444"/>
    </location>
</feature>
<feature type="compositionally biased region" description="Basic and acidic residues" evidence="2">
    <location>
        <begin position="1324"/>
        <end position="1338"/>
    </location>
</feature>
<feature type="region of interest" description="Disordered" evidence="2">
    <location>
        <begin position="1312"/>
        <end position="1418"/>
    </location>
</feature>
<evidence type="ECO:0000256" key="2">
    <source>
        <dbReference type="SAM" id="MobiDB-lite"/>
    </source>
</evidence>
<keyword evidence="1" id="KW-0863">Zinc-finger</keyword>
<feature type="compositionally biased region" description="Low complexity" evidence="2">
    <location>
        <begin position="1218"/>
        <end position="1234"/>
    </location>
</feature>
<dbReference type="PROSITE" id="PS50157">
    <property type="entry name" value="ZINC_FINGER_C2H2_2"/>
    <property type="match status" value="5"/>
</dbReference>
<accession>A0A1I8PBJ0</accession>
<feature type="compositionally biased region" description="Polar residues" evidence="2">
    <location>
        <begin position="398"/>
        <end position="408"/>
    </location>
</feature>
<feature type="region of interest" description="Disordered" evidence="2">
    <location>
        <begin position="279"/>
        <end position="304"/>
    </location>
</feature>
<feature type="compositionally biased region" description="Gly residues" evidence="2">
    <location>
        <begin position="201"/>
        <end position="210"/>
    </location>
</feature>
<feature type="compositionally biased region" description="Polar residues" evidence="2">
    <location>
        <begin position="126"/>
        <end position="138"/>
    </location>
</feature>
<feature type="region of interest" description="Disordered" evidence="2">
    <location>
        <begin position="540"/>
        <end position="613"/>
    </location>
</feature>
<feature type="region of interest" description="Disordered" evidence="2">
    <location>
        <begin position="181"/>
        <end position="223"/>
    </location>
</feature>
<gene>
    <name evidence="4" type="primary">106092218</name>
</gene>
<dbReference type="InterPro" id="IPR036236">
    <property type="entry name" value="Znf_C2H2_sf"/>
</dbReference>
<dbReference type="PANTHER" id="PTHR21190:SF1">
    <property type="entry name" value="GH10077P"/>
    <property type="match status" value="1"/>
</dbReference>
<protein>
    <recommendedName>
        <fullName evidence="3">C2H2-type domain-containing protein</fullName>
    </recommendedName>
</protein>
<evidence type="ECO:0000313" key="4">
    <source>
        <dbReference type="EnsemblMetazoa" id="SCAU006523-PA"/>
    </source>
</evidence>
<feature type="compositionally biased region" description="Polar residues" evidence="2">
    <location>
        <begin position="601"/>
        <end position="611"/>
    </location>
</feature>